<organism evidence="1">
    <name type="scientific">Rhizophora mucronata</name>
    <name type="common">Asiatic mangrove</name>
    <dbReference type="NCBI Taxonomy" id="61149"/>
    <lineage>
        <taxon>Eukaryota</taxon>
        <taxon>Viridiplantae</taxon>
        <taxon>Streptophyta</taxon>
        <taxon>Embryophyta</taxon>
        <taxon>Tracheophyta</taxon>
        <taxon>Spermatophyta</taxon>
        <taxon>Magnoliopsida</taxon>
        <taxon>eudicotyledons</taxon>
        <taxon>Gunneridae</taxon>
        <taxon>Pentapetalae</taxon>
        <taxon>rosids</taxon>
        <taxon>fabids</taxon>
        <taxon>Malpighiales</taxon>
        <taxon>Rhizophoraceae</taxon>
        <taxon>Rhizophora</taxon>
    </lineage>
</organism>
<reference evidence="1" key="1">
    <citation type="submission" date="2018-02" db="EMBL/GenBank/DDBJ databases">
        <title>Rhizophora mucronata_Transcriptome.</title>
        <authorList>
            <person name="Meera S.P."/>
            <person name="Sreeshan A."/>
            <person name="Augustine A."/>
        </authorList>
    </citation>
    <scope>NUCLEOTIDE SEQUENCE</scope>
    <source>
        <tissue evidence="1">Leaf</tissue>
    </source>
</reference>
<evidence type="ECO:0000313" key="1">
    <source>
        <dbReference type="EMBL" id="MBX37362.1"/>
    </source>
</evidence>
<dbReference type="AlphaFoldDB" id="A0A2P2N4D9"/>
<proteinExistence type="predicted"/>
<sequence length="57" mass="6323">MAIASFALAGLFLPAAWLRVFFLCCPIFIFAFPFLSCQFFASGLKHISKVNSVYNKG</sequence>
<accession>A0A2P2N4D9</accession>
<protein>
    <submittedName>
        <fullName evidence="1">Uncharacterized protein</fullName>
    </submittedName>
</protein>
<name>A0A2P2N4D9_RHIMU</name>
<dbReference type="EMBL" id="GGEC01056878">
    <property type="protein sequence ID" value="MBX37362.1"/>
    <property type="molecule type" value="Transcribed_RNA"/>
</dbReference>